<organism evidence="1 2">
    <name type="scientific">Spiromyces aspiralis</name>
    <dbReference type="NCBI Taxonomy" id="68401"/>
    <lineage>
        <taxon>Eukaryota</taxon>
        <taxon>Fungi</taxon>
        <taxon>Fungi incertae sedis</taxon>
        <taxon>Zoopagomycota</taxon>
        <taxon>Kickxellomycotina</taxon>
        <taxon>Kickxellomycetes</taxon>
        <taxon>Kickxellales</taxon>
        <taxon>Kickxellaceae</taxon>
        <taxon>Spiromyces</taxon>
    </lineage>
</organism>
<evidence type="ECO:0000313" key="2">
    <source>
        <dbReference type="Proteomes" id="UP001145114"/>
    </source>
</evidence>
<name>A0ACC1HGM4_9FUNG</name>
<accession>A0ACC1HGM4</accession>
<proteinExistence type="predicted"/>
<dbReference type="EC" id="3.1.2.6" evidence="1"/>
<reference evidence="1" key="1">
    <citation type="submission" date="2022-06" db="EMBL/GenBank/DDBJ databases">
        <title>Phylogenomic reconstructions and comparative analyses of Kickxellomycotina fungi.</title>
        <authorList>
            <person name="Reynolds N.K."/>
            <person name="Stajich J.E."/>
            <person name="Barry K."/>
            <person name="Grigoriev I.V."/>
            <person name="Crous P."/>
            <person name="Smith M.E."/>
        </authorList>
    </citation>
    <scope>NUCLEOTIDE SEQUENCE</scope>
    <source>
        <strain evidence="1">RSA 2271</strain>
    </source>
</reference>
<keyword evidence="2" id="KW-1185">Reference proteome</keyword>
<protein>
    <submittedName>
        <fullName evidence="1">Cytoplasmic glyoxalase II</fullName>
        <ecNumber evidence="1">3.1.2.6</ecNumber>
    </submittedName>
</protein>
<keyword evidence="1" id="KW-0378">Hydrolase</keyword>
<dbReference type="EMBL" id="JAMZIH010006880">
    <property type="protein sequence ID" value="KAJ1673489.1"/>
    <property type="molecule type" value="Genomic_DNA"/>
</dbReference>
<evidence type="ECO:0000313" key="1">
    <source>
        <dbReference type="EMBL" id="KAJ1673489.1"/>
    </source>
</evidence>
<gene>
    <name evidence="1" type="primary">GLO2</name>
    <name evidence="1" type="ORF">EV182_005127</name>
</gene>
<comment type="caution">
    <text evidence="1">The sequence shown here is derived from an EMBL/GenBank/DDBJ whole genome shotgun (WGS) entry which is preliminary data.</text>
</comment>
<sequence>MVTRKYTRYAWKAVAVVDPVEPAKVLARINEELPQYAFKTVLTTHHHRDHSGGNAELSVSKPGLEFYGGDDRIPSLNVMLRDGDEFMIGNINAKAIKTIGHTMGSISYYLQDGDNDRAVFTGDTLFIGGCGRLFEGTAADMYDSLTNRLGSLPKDTKVYVGHEYTYKNYKFALTVDSENELLKQKTLEAQNQKITVPSTIEQELLTNPFMRVGEPALKKATGESDPVRVLAAIRAMKDKF</sequence>
<dbReference type="Proteomes" id="UP001145114">
    <property type="component" value="Unassembled WGS sequence"/>
</dbReference>